<accession>A0A097PAS1</accession>
<proteinExistence type="predicted"/>
<dbReference type="KEGG" id="vg:24638764"/>
<reference evidence="2" key="1">
    <citation type="submission" date="2014-10" db="EMBL/GenBank/DDBJ databases">
        <title>Draft genome sequence of lytic bacteriophage specific to a multidrug resistant bacterium Delftia tsuruhatensis ARB-1.</title>
        <authorList>
            <person name="Bhattacharjee A.S."/>
            <person name="Motlagh A.M."/>
            <person name="Goel R."/>
        </authorList>
    </citation>
    <scope>NUCLEOTIDE SEQUENCE [LARGE SCALE GENOMIC DNA]</scope>
</reference>
<sequence>MKSLLYKLGGAAAILSLTFLLGQQVGRAEGERQRTEVMAELKAKEDALHILNSQLETIHESNQKEINRALEAAKYESDAALAAARSEYAGRLRQSESRAGAYQRMSQADAAERVRLAEHAARLDAALEEGIFVVAELQAALGLRDQQLKQLGQQILADRKLMEAHDERQR</sequence>
<dbReference type="GeneID" id="24638764"/>
<protein>
    <submittedName>
        <fullName evidence="1">Lysis/putative Rz-like spanin</fullName>
    </submittedName>
</protein>
<dbReference type="EMBL" id="KM879221">
    <property type="protein sequence ID" value="AIU44333.1"/>
    <property type="molecule type" value="Genomic_DNA"/>
</dbReference>
<name>A0A097PAS1_9CAUD</name>
<evidence type="ECO:0000313" key="1">
    <source>
        <dbReference type="EMBL" id="AIU44333.1"/>
    </source>
</evidence>
<keyword evidence="2" id="KW-1185">Reference proteome</keyword>
<dbReference type="Proteomes" id="UP000030040">
    <property type="component" value="Segment"/>
</dbReference>
<dbReference type="OrthoDB" id="40038at10239"/>
<evidence type="ECO:0000313" key="2">
    <source>
        <dbReference type="Proteomes" id="UP000030040"/>
    </source>
</evidence>
<organism evidence="1 2">
    <name type="scientific">Delftia phage RG-2014</name>
    <dbReference type="NCBI Taxonomy" id="1563661"/>
    <lineage>
        <taxon>Viruses</taxon>
        <taxon>Duplodnaviria</taxon>
        <taxon>Heunggongvirae</taxon>
        <taxon>Uroviricota</taxon>
        <taxon>Caudoviricetes</taxon>
        <taxon>Schitoviridae</taxon>
        <taxon>Dendoorenvirus</taxon>
        <taxon>Dendoorenvirus RG2014</taxon>
    </lineage>
</organism>
<gene>
    <name evidence="1" type="ORF">RG2014_079</name>
</gene>
<dbReference type="RefSeq" id="YP_009148442.1">
    <property type="nucleotide sequence ID" value="NC_027348.2"/>
</dbReference>